<feature type="domain" description="Glycosyl transferase family 1" evidence="1">
    <location>
        <begin position="9"/>
        <end position="109"/>
    </location>
</feature>
<reference evidence="2" key="1">
    <citation type="journal article" date="2013" name="Environ. Microbiol.">
        <title>Seasonally variable intestinal metagenomes of the red palm weevil (Rhynchophorus ferrugineus).</title>
        <authorList>
            <person name="Jia S."/>
            <person name="Zhang X."/>
            <person name="Zhang G."/>
            <person name="Yin A."/>
            <person name="Zhang S."/>
            <person name="Li F."/>
            <person name="Wang L."/>
            <person name="Zhao D."/>
            <person name="Yun Q."/>
            <person name="Tala"/>
            <person name="Wang J."/>
            <person name="Sun G."/>
            <person name="Baabdullah M."/>
            <person name="Yu X."/>
            <person name="Hu S."/>
            <person name="Al-Mssallem I.S."/>
            <person name="Yu J."/>
        </authorList>
    </citation>
    <scope>NUCLEOTIDE SEQUENCE</scope>
</reference>
<name>A0A060C8W6_9BACL</name>
<evidence type="ECO:0000313" key="2">
    <source>
        <dbReference type="EMBL" id="AIA91674.1"/>
    </source>
</evidence>
<dbReference type="SUPFAM" id="SSF53756">
    <property type="entry name" value="UDP-Glycosyltransferase/glycogen phosphorylase"/>
    <property type="match status" value="1"/>
</dbReference>
<protein>
    <submittedName>
        <fullName evidence="2">Glycos_transf_1</fullName>
    </submittedName>
</protein>
<dbReference type="EMBL" id="KF124359">
    <property type="protein sequence ID" value="AIA91674.1"/>
    <property type="molecule type" value="Genomic_DNA"/>
</dbReference>
<organism evidence="2">
    <name type="scientific">uncultured Paenibacillus sp</name>
    <dbReference type="NCBI Taxonomy" id="227322"/>
    <lineage>
        <taxon>Bacteria</taxon>
        <taxon>Bacillati</taxon>
        <taxon>Bacillota</taxon>
        <taxon>Bacilli</taxon>
        <taxon>Bacillales</taxon>
        <taxon>Paenibacillaceae</taxon>
        <taxon>Paenibacillus</taxon>
        <taxon>environmental samples</taxon>
    </lineage>
</organism>
<dbReference type="GO" id="GO:0016757">
    <property type="term" value="F:glycosyltransferase activity"/>
    <property type="evidence" value="ECO:0007669"/>
    <property type="project" value="InterPro"/>
</dbReference>
<dbReference type="PANTHER" id="PTHR12526">
    <property type="entry name" value="GLYCOSYLTRANSFERASE"/>
    <property type="match status" value="1"/>
</dbReference>
<dbReference type="AlphaFoldDB" id="A0A060C8W6"/>
<sequence>MELLPLPIRRRVELTVAGGSLFSESGYERELRGRARDARLPVRFLGHVNDVSELLATHDVLVHASTRPEPFGQVVAQGMCAGLATIATDGGGPAELITSGETGSWCHPAMKVRSPPSSIVLPLSRA</sequence>
<dbReference type="Gene3D" id="3.40.50.2000">
    <property type="entry name" value="Glycogen Phosphorylase B"/>
    <property type="match status" value="1"/>
</dbReference>
<dbReference type="Pfam" id="PF00534">
    <property type="entry name" value="Glycos_transf_1"/>
    <property type="match status" value="1"/>
</dbReference>
<accession>A0A060C8W6</accession>
<evidence type="ECO:0000259" key="1">
    <source>
        <dbReference type="Pfam" id="PF00534"/>
    </source>
</evidence>
<proteinExistence type="predicted"/>
<dbReference type="InterPro" id="IPR001296">
    <property type="entry name" value="Glyco_trans_1"/>
</dbReference>